<reference evidence="12" key="1">
    <citation type="submission" date="2023-03" db="EMBL/GenBank/DDBJ databases">
        <title>Actinorhabdospora filicis NBRC 111898.</title>
        <authorList>
            <person name="Ichikawa N."/>
            <person name="Sato H."/>
            <person name="Tonouchi N."/>
        </authorList>
    </citation>
    <scope>NUCLEOTIDE SEQUENCE</scope>
    <source>
        <strain evidence="12">NBRC 111898</strain>
    </source>
</reference>
<comment type="function">
    <text evidence="10">Phosphorylation of dTMP to form dTDP in both de novo and salvage pathways of dTTP synthesis.</text>
</comment>
<evidence type="ECO:0000256" key="7">
    <source>
        <dbReference type="ARBA" id="ARBA00022777"/>
    </source>
</evidence>
<dbReference type="InterPro" id="IPR027417">
    <property type="entry name" value="P-loop_NTPase"/>
</dbReference>
<evidence type="ECO:0000256" key="6">
    <source>
        <dbReference type="ARBA" id="ARBA00022741"/>
    </source>
</evidence>
<dbReference type="GO" id="GO:0005737">
    <property type="term" value="C:cytoplasm"/>
    <property type="evidence" value="ECO:0007669"/>
    <property type="project" value="TreeGrafter"/>
</dbReference>
<dbReference type="GO" id="GO:0006227">
    <property type="term" value="P:dUDP biosynthetic process"/>
    <property type="evidence" value="ECO:0007669"/>
    <property type="project" value="TreeGrafter"/>
</dbReference>
<evidence type="ECO:0000256" key="3">
    <source>
        <dbReference type="ARBA" id="ARBA00017144"/>
    </source>
</evidence>
<dbReference type="GO" id="GO:0005524">
    <property type="term" value="F:ATP binding"/>
    <property type="evidence" value="ECO:0007669"/>
    <property type="project" value="UniProtKB-UniRule"/>
</dbReference>
<dbReference type="GO" id="GO:0006233">
    <property type="term" value="P:dTDP biosynthetic process"/>
    <property type="evidence" value="ECO:0007669"/>
    <property type="project" value="InterPro"/>
</dbReference>
<protein>
    <recommendedName>
        <fullName evidence="3 10">Thymidylate kinase</fullName>
        <ecNumber evidence="2 10">2.7.4.9</ecNumber>
    </recommendedName>
    <alternativeName>
        <fullName evidence="10">dTMP kinase</fullName>
    </alternativeName>
</protein>
<keyword evidence="13" id="KW-1185">Reference proteome</keyword>
<dbReference type="InterPro" id="IPR018094">
    <property type="entry name" value="Thymidylate_kinase"/>
</dbReference>
<evidence type="ECO:0000256" key="8">
    <source>
        <dbReference type="ARBA" id="ARBA00022840"/>
    </source>
</evidence>
<dbReference type="Pfam" id="PF02223">
    <property type="entry name" value="Thymidylate_kin"/>
    <property type="match status" value="1"/>
</dbReference>
<evidence type="ECO:0000259" key="11">
    <source>
        <dbReference type="Pfam" id="PF02223"/>
    </source>
</evidence>
<dbReference type="Proteomes" id="UP001165079">
    <property type="component" value="Unassembled WGS sequence"/>
</dbReference>
<keyword evidence="4 10" id="KW-0808">Transferase</keyword>
<dbReference type="PANTHER" id="PTHR10344">
    <property type="entry name" value="THYMIDYLATE KINASE"/>
    <property type="match status" value="1"/>
</dbReference>
<dbReference type="HAMAP" id="MF_00165">
    <property type="entry name" value="Thymidylate_kinase"/>
    <property type="match status" value="1"/>
</dbReference>
<comment type="similarity">
    <text evidence="1 10">Belongs to the thymidylate kinase family.</text>
</comment>
<dbReference type="RefSeq" id="WP_285662437.1">
    <property type="nucleotide sequence ID" value="NZ_BSTX01000001.1"/>
</dbReference>
<evidence type="ECO:0000256" key="5">
    <source>
        <dbReference type="ARBA" id="ARBA00022727"/>
    </source>
</evidence>
<comment type="catalytic activity">
    <reaction evidence="9 10">
        <text>dTMP + ATP = dTDP + ADP</text>
        <dbReference type="Rhea" id="RHEA:13517"/>
        <dbReference type="ChEBI" id="CHEBI:30616"/>
        <dbReference type="ChEBI" id="CHEBI:58369"/>
        <dbReference type="ChEBI" id="CHEBI:63528"/>
        <dbReference type="ChEBI" id="CHEBI:456216"/>
        <dbReference type="EC" id="2.7.4.9"/>
    </reaction>
</comment>
<dbReference type="EC" id="2.7.4.9" evidence="2 10"/>
<dbReference type="GO" id="GO:0004798">
    <property type="term" value="F:dTMP kinase activity"/>
    <property type="evidence" value="ECO:0007669"/>
    <property type="project" value="UniProtKB-UniRule"/>
</dbReference>
<name>A0A9W6SKD6_9ACTN</name>
<dbReference type="InterPro" id="IPR039430">
    <property type="entry name" value="Thymidylate_kin-like_dom"/>
</dbReference>
<sequence length="196" mass="21833">MLIAVIGIDGAGKTSQAHDLAGWLRAWDWPVRYVPNQTLLPVRRALDRIAVEDGLRDHTELLDADTMRLLAAGARLAQLHDALSDPAPVTVVDRYTYCQYAAARVLGAGNEDVLRRLNRELPTPGLVLYLDIEPEEARRRIKLRGVDDESLEFLEGFRDAYRSLPEYGGFTHIDANGGFDDVQARLREAVRAALAD</sequence>
<dbReference type="GO" id="GO:0006235">
    <property type="term" value="P:dTTP biosynthetic process"/>
    <property type="evidence" value="ECO:0007669"/>
    <property type="project" value="UniProtKB-UniRule"/>
</dbReference>
<dbReference type="SUPFAM" id="SSF52540">
    <property type="entry name" value="P-loop containing nucleoside triphosphate hydrolases"/>
    <property type="match status" value="1"/>
</dbReference>
<dbReference type="CDD" id="cd01672">
    <property type="entry name" value="TMPK"/>
    <property type="match status" value="1"/>
</dbReference>
<feature type="binding site" evidence="10">
    <location>
        <begin position="7"/>
        <end position="14"/>
    </location>
    <ligand>
        <name>ATP</name>
        <dbReference type="ChEBI" id="CHEBI:30616"/>
    </ligand>
</feature>
<keyword evidence="5 10" id="KW-0545">Nucleotide biosynthesis</keyword>
<evidence type="ECO:0000313" key="12">
    <source>
        <dbReference type="EMBL" id="GLZ77311.1"/>
    </source>
</evidence>
<evidence type="ECO:0000256" key="2">
    <source>
        <dbReference type="ARBA" id="ARBA00012980"/>
    </source>
</evidence>
<keyword evidence="7 10" id="KW-0418">Kinase</keyword>
<evidence type="ECO:0000256" key="10">
    <source>
        <dbReference type="HAMAP-Rule" id="MF_00165"/>
    </source>
</evidence>
<gene>
    <name evidence="10" type="primary">tmk</name>
    <name evidence="12" type="ORF">Afil01_21180</name>
</gene>
<keyword evidence="8 10" id="KW-0067">ATP-binding</keyword>
<evidence type="ECO:0000256" key="9">
    <source>
        <dbReference type="ARBA" id="ARBA00048743"/>
    </source>
</evidence>
<comment type="caution">
    <text evidence="12">The sequence shown here is derived from an EMBL/GenBank/DDBJ whole genome shotgun (WGS) entry which is preliminary data.</text>
</comment>
<accession>A0A9W6SKD6</accession>
<proteinExistence type="inferred from homology"/>
<feature type="domain" description="Thymidylate kinase-like" evidence="11">
    <location>
        <begin position="7"/>
        <end position="184"/>
    </location>
</feature>
<evidence type="ECO:0000313" key="13">
    <source>
        <dbReference type="Proteomes" id="UP001165079"/>
    </source>
</evidence>
<dbReference type="Gene3D" id="3.40.50.300">
    <property type="entry name" value="P-loop containing nucleotide triphosphate hydrolases"/>
    <property type="match status" value="1"/>
</dbReference>
<evidence type="ECO:0000256" key="1">
    <source>
        <dbReference type="ARBA" id="ARBA00009776"/>
    </source>
</evidence>
<dbReference type="PANTHER" id="PTHR10344:SF4">
    <property type="entry name" value="UMP-CMP KINASE 2, MITOCHONDRIAL"/>
    <property type="match status" value="1"/>
</dbReference>
<keyword evidence="6 10" id="KW-0547">Nucleotide-binding</keyword>
<dbReference type="AlphaFoldDB" id="A0A9W6SKD6"/>
<dbReference type="EMBL" id="BSTX01000001">
    <property type="protein sequence ID" value="GLZ77311.1"/>
    <property type="molecule type" value="Genomic_DNA"/>
</dbReference>
<organism evidence="12 13">
    <name type="scientific">Actinorhabdospora filicis</name>
    <dbReference type="NCBI Taxonomy" id="1785913"/>
    <lineage>
        <taxon>Bacteria</taxon>
        <taxon>Bacillati</taxon>
        <taxon>Actinomycetota</taxon>
        <taxon>Actinomycetes</taxon>
        <taxon>Micromonosporales</taxon>
        <taxon>Micromonosporaceae</taxon>
        <taxon>Actinorhabdospora</taxon>
    </lineage>
</organism>
<evidence type="ECO:0000256" key="4">
    <source>
        <dbReference type="ARBA" id="ARBA00022679"/>
    </source>
</evidence>